<evidence type="ECO:0000256" key="3">
    <source>
        <dbReference type="ARBA" id="ARBA00022576"/>
    </source>
</evidence>
<dbReference type="InterPro" id="IPR015421">
    <property type="entry name" value="PyrdxlP-dep_Trfase_major"/>
</dbReference>
<keyword evidence="3 7" id="KW-0032">Aminotransferase</keyword>
<protein>
    <submittedName>
        <fullName evidence="7">Aminotransferase class V-fold PLP-dependent enzyme</fullName>
    </submittedName>
</protein>
<reference evidence="7 8" key="1">
    <citation type="submission" date="2024-05" db="EMBL/GenBank/DDBJ databases">
        <title>Neorhizobium sp. Rsf11, a plant growth promoting and heavy metal resistant PAH-degrader.</title>
        <authorList>
            <person name="Golubev S.N."/>
            <person name="Muratova A.Y."/>
            <person name="Markelova M.I."/>
        </authorList>
    </citation>
    <scope>NUCLEOTIDE SEQUENCE [LARGE SCALE GENOMIC DNA]</scope>
    <source>
        <strain evidence="7 8">Rsf11</strain>
    </source>
</reference>
<dbReference type="InterPro" id="IPR015424">
    <property type="entry name" value="PyrdxlP-dep_Trfase"/>
</dbReference>
<proteinExistence type="inferred from homology"/>
<dbReference type="PIRSF" id="PIRSF000524">
    <property type="entry name" value="SPT"/>
    <property type="match status" value="1"/>
</dbReference>
<dbReference type="GO" id="GO:0008483">
    <property type="term" value="F:transaminase activity"/>
    <property type="evidence" value="ECO:0007669"/>
    <property type="project" value="UniProtKB-KW"/>
</dbReference>
<organism evidence="7 8">
    <name type="scientific">Neorhizobium phenanthreniclasticum</name>
    <dbReference type="NCBI Taxonomy" id="3157917"/>
    <lineage>
        <taxon>Bacteria</taxon>
        <taxon>Pseudomonadati</taxon>
        <taxon>Pseudomonadota</taxon>
        <taxon>Alphaproteobacteria</taxon>
        <taxon>Hyphomicrobiales</taxon>
        <taxon>Rhizobiaceae</taxon>
        <taxon>Rhizobium/Agrobacterium group</taxon>
        <taxon>Neorhizobium</taxon>
    </lineage>
</organism>
<evidence type="ECO:0000256" key="5">
    <source>
        <dbReference type="ARBA" id="ARBA00022898"/>
    </source>
</evidence>
<evidence type="ECO:0000313" key="8">
    <source>
        <dbReference type="Proteomes" id="UP001496627"/>
    </source>
</evidence>
<dbReference type="InterPro" id="IPR024169">
    <property type="entry name" value="SP_NH2Trfase/AEP_transaminase"/>
</dbReference>
<evidence type="ECO:0000313" key="7">
    <source>
        <dbReference type="EMBL" id="MEQ1406415.1"/>
    </source>
</evidence>
<sequence>MTSETWNPLSNAPPFPAVRYASIADRIAKVLGTRNDVLLIQAEAVVALEAVATSLARPGLKVLNIVTSPYGLWFGNWLRRGGADVIELAAEPARPIDVEAVERALNAHPDMKVLALCHAESASCILNPMEDILALARARGIVTIVDAVASVGGHDLNVDELGVDIAIIGPQKSLAGPAGLSALSVSSAAWQLISRDGGPTGSILSLLDQKAWLDAGRGTLPGTTAPLEFFALEAALDRLEAEGLASVIARHGRAARATHAGLIALGAEPWVKPEKGSHLVTAVELSEAADPKALLAVAAPLGMEFSIGVGPGANRLIRLNHTGLRARFDIVLGNVTAYGIGLRRSGFKADIAAAVEAIAHHYGD</sequence>
<evidence type="ECO:0000256" key="2">
    <source>
        <dbReference type="ARBA" id="ARBA00009236"/>
    </source>
</evidence>
<dbReference type="Pfam" id="PF00266">
    <property type="entry name" value="Aminotran_5"/>
    <property type="match status" value="1"/>
</dbReference>
<dbReference type="PANTHER" id="PTHR21152:SF24">
    <property type="entry name" value="ALANINE--GLYOXYLATE AMINOTRANSFERASE 1"/>
    <property type="match status" value="1"/>
</dbReference>
<evidence type="ECO:0000259" key="6">
    <source>
        <dbReference type="Pfam" id="PF00266"/>
    </source>
</evidence>
<accession>A0ABV0M5X0</accession>
<dbReference type="Gene3D" id="3.40.640.10">
    <property type="entry name" value="Type I PLP-dependent aspartate aminotransferase-like (Major domain)"/>
    <property type="match status" value="1"/>
</dbReference>
<dbReference type="Proteomes" id="UP001496627">
    <property type="component" value="Unassembled WGS sequence"/>
</dbReference>
<comment type="caution">
    <text evidence="7">The sequence shown here is derived from an EMBL/GenBank/DDBJ whole genome shotgun (WGS) entry which is preliminary data.</text>
</comment>
<keyword evidence="4" id="KW-0808">Transferase</keyword>
<comment type="cofactor">
    <cofactor evidence="1">
        <name>pyridoxal 5'-phosphate</name>
        <dbReference type="ChEBI" id="CHEBI:597326"/>
    </cofactor>
</comment>
<comment type="similarity">
    <text evidence="2">Belongs to the class-V pyridoxal-phosphate-dependent aminotransferase family.</text>
</comment>
<dbReference type="InterPro" id="IPR015422">
    <property type="entry name" value="PyrdxlP-dep_Trfase_small"/>
</dbReference>
<dbReference type="SUPFAM" id="SSF53383">
    <property type="entry name" value="PLP-dependent transferases"/>
    <property type="match status" value="1"/>
</dbReference>
<keyword evidence="8" id="KW-1185">Reference proteome</keyword>
<keyword evidence="5" id="KW-0663">Pyridoxal phosphate</keyword>
<dbReference type="InterPro" id="IPR000192">
    <property type="entry name" value="Aminotrans_V_dom"/>
</dbReference>
<dbReference type="RefSeq" id="WP_348863289.1">
    <property type="nucleotide sequence ID" value="NZ_JBEAAL010000011.1"/>
</dbReference>
<dbReference type="PANTHER" id="PTHR21152">
    <property type="entry name" value="AMINOTRANSFERASE CLASS V"/>
    <property type="match status" value="1"/>
</dbReference>
<dbReference type="Gene3D" id="3.90.1150.10">
    <property type="entry name" value="Aspartate Aminotransferase, domain 1"/>
    <property type="match status" value="1"/>
</dbReference>
<dbReference type="EMBL" id="JBEAAL010000011">
    <property type="protein sequence ID" value="MEQ1406415.1"/>
    <property type="molecule type" value="Genomic_DNA"/>
</dbReference>
<gene>
    <name evidence="7" type="ORF">ABK249_15905</name>
</gene>
<name>A0ABV0M5X0_9HYPH</name>
<evidence type="ECO:0000256" key="1">
    <source>
        <dbReference type="ARBA" id="ARBA00001933"/>
    </source>
</evidence>
<evidence type="ECO:0000256" key="4">
    <source>
        <dbReference type="ARBA" id="ARBA00022679"/>
    </source>
</evidence>
<feature type="domain" description="Aminotransferase class V" evidence="6">
    <location>
        <begin position="22"/>
        <end position="276"/>
    </location>
</feature>